<proteinExistence type="predicted"/>
<accession>W9QKY1</accession>
<dbReference type="AlphaFoldDB" id="W9QKY1"/>
<dbReference type="Proteomes" id="UP000030645">
    <property type="component" value="Unassembled WGS sequence"/>
</dbReference>
<dbReference type="EMBL" id="KE343725">
    <property type="protein sequence ID" value="EXB39523.1"/>
    <property type="molecule type" value="Genomic_DNA"/>
</dbReference>
<keyword evidence="2" id="KW-1185">Reference proteome</keyword>
<gene>
    <name evidence="1" type="ORF">L484_011443</name>
</gene>
<evidence type="ECO:0000313" key="1">
    <source>
        <dbReference type="EMBL" id="EXB39523.1"/>
    </source>
</evidence>
<sequence>MAKLQVSPLALPTVVLPALIKINPIPCKSEMTPFSAVVPARGVAVSRVQIETSLETIYEEEIFITTTSTTEDDDDFSIKSPPVTLLSSSPSSTTCFLELYKSTNFSSTAFTRSNFQCAN</sequence>
<evidence type="ECO:0000313" key="2">
    <source>
        <dbReference type="Proteomes" id="UP000030645"/>
    </source>
</evidence>
<name>W9QKY1_9ROSA</name>
<organism evidence="1 2">
    <name type="scientific">Morus notabilis</name>
    <dbReference type="NCBI Taxonomy" id="981085"/>
    <lineage>
        <taxon>Eukaryota</taxon>
        <taxon>Viridiplantae</taxon>
        <taxon>Streptophyta</taxon>
        <taxon>Embryophyta</taxon>
        <taxon>Tracheophyta</taxon>
        <taxon>Spermatophyta</taxon>
        <taxon>Magnoliopsida</taxon>
        <taxon>eudicotyledons</taxon>
        <taxon>Gunneridae</taxon>
        <taxon>Pentapetalae</taxon>
        <taxon>rosids</taxon>
        <taxon>fabids</taxon>
        <taxon>Rosales</taxon>
        <taxon>Moraceae</taxon>
        <taxon>Moreae</taxon>
        <taxon>Morus</taxon>
    </lineage>
</organism>
<reference evidence="2" key="1">
    <citation type="submission" date="2013-01" db="EMBL/GenBank/DDBJ databases">
        <title>Draft Genome Sequence of a Mulberry Tree, Morus notabilis C.K. Schneid.</title>
        <authorList>
            <person name="He N."/>
            <person name="Zhao S."/>
        </authorList>
    </citation>
    <scope>NUCLEOTIDE SEQUENCE</scope>
</reference>
<protein>
    <submittedName>
        <fullName evidence="1">Uncharacterized protein</fullName>
    </submittedName>
</protein>